<dbReference type="Proteomes" id="UP001153076">
    <property type="component" value="Unassembled WGS sequence"/>
</dbReference>
<comment type="caution">
    <text evidence="1">The sequence shown here is derived from an EMBL/GenBank/DDBJ whole genome shotgun (WGS) entry which is preliminary data.</text>
</comment>
<dbReference type="AlphaFoldDB" id="A0A9Q1JXV5"/>
<accession>A0A9Q1JXV5</accession>
<sequence>MKSYPSKCMPASKARLINSVILACSYIRPQYFFYQKKSLPSSYKSQKEPHISWEQACRLKAQGGLGIKDLTAWNNVTIAKLVWAITKRKEVLWVKWIHCRYIKSKNWWDYTPSPDCNWYWKKICSIKEAFNHTWSLASKEQQNLLITAHLTSIDNTANKGASTKQNPIHKYNFQ</sequence>
<dbReference type="EMBL" id="JAKOGI010000543">
    <property type="protein sequence ID" value="KAJ8433406.1"/>
    <property type="molecule type" value="Genomic_DNA"/>
</dbReference>
<organism evidence="1 2">
    <name type="scientific">Carnegiea gigantea</name>
    <dbReference type="NCBI Taxonomy" id="171969"/>
    <lineage>
        <taxon>Eukaryota</taxon>
        <taxon>Viridiplantae</taxon>
        <taxon>Streptophyta</taxon>
        <taxon>Embryophyta</taxon>
        <taxon>Tracheophyta</taxon>
        <taxon>Spermatophyta</taxon>
        <taxon>Magnoliopsida</taxon>
        <taxon>eudicotyledons</taxon>
        <taxon>Gunneridae</taxon>
        <taxon>Pentapetalae</taxon>
        <taxon>Caryophyllales</taxon>
        <taxon>Cactineae</taxon>
        <taxon>Cactaceae</taxon>
        <taxon>Cactoideae</taxon>
        <taxon>Echinocereeae</taxon>
        <taxon>Carnegiea</taxon>
    </lineage>
</organism>
<proteinExistence type="predicted"/>
<protein>
    <submittedName>
        <fullName evidence="1">Uncharacterized protein</fullName>
    </submittedName>
</protein>
<gene>
    <name evidence="1" type="ORF">Cgig2_029593</name>
</gene>
<evidence type="ECO:0000313" key="1">
    <source>
        <dbReference type="EMBL" id="KAJ8433406.1"/>
    </source>
</evidence>
<name>A0A9Q1JXV5_9CARY</name>
<dbReference type="OrthoDB" id="1435349at2759"/>
<dbReference type="PANTHER" id="PTHR33116">
    <property type="entry name" value="REVERSE TRANSCRIPTASE ZINC-BINDING DOMAIN-CONTAINING PROTEIN-RELATED-RELATED"/>
    <property type="match status" value="1"/>
</dbReference>
<keyword evidence="2" id="KW-1185">Reference proteome</keyword>
<evidence type="ECO:0000313" key="2">
    <source>
        <dbReference type="Proteomes" id="UP001153076"/>
    </source>
</evidence>
<reference evidence="1" key="1">
    <citation type="submission" date="2022-04" db="EMBL/GenBank/DDBJ databases">
        <title>Carnegiea gigantea Genome sequencing and assembly v2.</title>
        <authorList>
            <person name="Copetti D."/>
            <person name="Sanderson M.J."/>
            <person name="Burquez A."/>
            <person name="Wojciechowski M.F."/>
        </authorList>
    </citation>
    <scope>NUCLEOTIDE SEQUENCE</scope>
    <source>
        <strain evidence="1">SGP5-SGP5p</strain>
        <tissue evidence="1">Aerial part</tissue>
    </source>
</reference>
<dbReference type="PANTHER" id="PTHR33116:SF80">
    <property type="entry name" value="REVERSE TRANSCRIPTASE ZINC-BINDING DOMAIN-CONTAINING PROTEIN"/>
    <property type="match status" value="1"/>
</dbReference>